<evidence type="ECO:0000313" key="7">
    <source>
        <dbReference type="EMBL" id="NKY33340.1"/>
    </source>
</evidence>
<keyword evidence="3" id="KW-0520">NAD</keyword>
<dbReference type="GO" id="GO:0051287">
    <property type="term" value="F:NAD binding"/>
    <property type="evidence" value="ECO:0007669"/>
    <property type="project" value="InterPro"/>
</dbReference>
<evidence type="ECO:0000259" key="5">
    <source>
        <dbReference type="Pfam" id="PF00389"/>
    </source>
</evidence>
<dbReference type="InterPro" id="IPR006140">
    <property type="entry name" value="D-isomer_DH_NAD-bd"/>
</dbReference>
<accession>A0A846XF31</accession>
<feature type="domain" description="D-isomer specific 2-hydroxyacid dehydrogenase catalytic" evidence="5">
    <location>
        <begin position="11"/>
        <end position="329"/>
    </location>
</feature>
<evidence type="ECO:0000256" key="3">
    <source>
        <dbReference type="ARBA" id="ARBA00023027"/>
    </source>
</evidence>
<gene>
    <name evidence="7" type="ORF">HGA13_09690</name>
</gene>
<comment type="caution">
    <text evidence="7">The sequence shown here is derived from an EMBL/GenBank/DDBJ whole genome shotgun (WGS) entry which is preliminary data.</text>
</comment>
<feature type="domain" description="D-isomer specific 2-hydroxyacid dehydrogenase NAD-binding" evidence="6">
    <location>
        <begin position="114"/>
        <end position="297"/>
    </location>
</feature>
<dbReference type="Proteomes" id="UP000565715">
    <property type="component" value="Unassembled WGS sequence"/>
</dbReference>
<dbReference type="PANTHER" id="PTHR10996">
    <property type="entry name" value="2-HYDROXYACID DEHYDROGENASE-RELATED"/>
    <property type="match status" value="1"/>
</dbReference>
<reference evidence="7 8" key="1">
    <citation type="submission" date="2020-04" db="EMBL/GenBank/DDBJ databases">
        <title>MicrobeNet Type strains.</title>
        <authorList>
            <person name="Nicholson A.C."/>
        </authorList>
    </citation>
    <scope>NUCLEOTIDE SEQUENCE [LARGE SCALE GENOMIC DNA]</scope>
    <source>
        <strain evidence="7 8">DSM 45078</strain>
    </source>
</reference>
<dbReference type="AlphaFoldDB" id="A0A846XF31"/>
<dbReference type="GO" id="GO:0016618">
    <property type="term" value="F:hydroxypyruvate reductase [NAD(P)H] activity"/>
    <property type="evidence" value="ECO:0007669"/>
    <property type="project" value="TreeGrafter"/>
</dbReference>
<evidence type="ECO:0000256" key="1">
    <source>
        <dbReference type="ARBA" id="ARBA00005854"/>
    </source>
</evidence>
<dbReference type="EMBL" id="JAAXOO010000002">
    <property type="protein sequence ID" value="NKY33340.1"/>
    <property type="molecule type" value="Genomic_DNA"/>
</dbReference>
<dbReference type="GO" id="GO:0005829">
    <property type="term" value="C:cytosol"/>
    <property type="evidence" value="ECO:0007669"/>
    <property type="project" value="TreeGrafter"/>
</dbReference>
<dbReference type="Pfam" id="PF00389">
    <property type="entry name" value="2-Hacid_dh"/>
    <property type="match status" value="1"/>
</dbReference>
<dbReference type="GO" id="GO:0030267">
    <property type="term" value="F:glyoxylate reductase (NADPH) activity"/>
    <property type="evidence" value="ECO:0007669"/>
    <property type="project" value="TreeGrafter"/>
</dbReference>
<keyword evidence="8" id="KW-1185">Reference proteome</keyword>
<protein>
    <submittedName>
        <fullName evidence="7">D-glycerate dehydrogenase</fullName>
    </submittedName>
</protein>
<proteinExistence type="inferred from homology"/>
<comment type="similarity">
    <text evidence="1 4">Belongs to the D-isomer specific 2-hydroxyacid dehydrogenase family.</text>
</comment>
<evidence type="ECO:0000256" key="4">
    <source>
        <dbReference type="RuleBase" id="RU003719"/>
    </source>
</evidence>
<dbReference type="Gene3D" id="3.40.50.720">
    <property type="entry name" value="NAD(P)-binding Rossmann-like Domain"/>
    <property type="match status" value="2"/>
</dbReference>
<dbReference type="PROSITE" id="PS00671">
    <property type="entry name" value="D_2_HYDROXYACID_DH_3"/>
    <property type="match status" value="1"/>
</dbReference>
<organism evidence="7 8">
    <name type="scientific">Nocardia speluncae</name>
    <dbReference type="NCBI Taxonomy" id="419477"/>
    <lineage>
        <taxon>Bacteria</taxon>
        <taxon>Bacillati</taxon>
        <taxon>Actinomycetota</taxon>
        <taxon>Actinomycetes</taxon>
        <taxon>Mycobacteriales</taxon>
        <taxon>Nocardiaceae</taxon>
        <taxon>Nocardia</taxon>
    </lineage>
</organism>
<dbReference type="SUPFAM" id="SSF51735">
    <property type="entry name" value="NAD(P)-binding Rossmann-fold domains"/>
    <property type="match status" value="1"/>
</dbReference>
<keyword evidence="2 4" id="KW-0560">Oxidoreductase</keyword>
<dbReference type="Pfam" id="PF02826">
    <property type="entry name" value="2-Hacid_dh_C"/>
    <property type="match status" value="1"/>
</dbReference>
<dbReference type="InterPro" id="IPR006139">
    <property type="entry name" value="D-isomer_2_OHA_DH_cat_dom"/>
</dbReference>
<dbReference type="InterPro" id="IPR050223">
    <property type="entry name" value="D-isomer_2-hydroxyacid_DH"/>
</dbReference>
<dbReference type="FunFam" id="3.40.50.720:FF:000203">
    <property type="entry name" value="D-3-phosphoglycerate dehydrogenase (SerA)"/>
    <property type="match status" value="1"/>
</dbReference>
<dbReference type="SUPFAM" id="SSF52283">
    <property type="entry name" value="Formate/glycerate dehydrogenase catalytic domain-like"/>
    <property type="match status" value="1"/>
</dbReference>
<evidence type="ECO:0000259" key="6">
    <source>
        <dbReference type="Pfam" id="PF02826"/>
    </source>
</evidence>
<dbReference type="PANTHER" id="PTHR10996:SF257">
    <property type="entry name" value="GLYOXYLATE REDUCTASE 1"/>
    <property type="match status" value="1"/>
</dbReference>
<dbReference type="InterPro" id="IPR029753">
    <property type="entry name" value="D-isomer_DH_CS"/>
</dbReference>
<evidence type="ECO:0000256" key="2">
    <source>
        <dbReference type="ARBA" id="ARBA00023002"/>
    </source>
</evidence>
<evidence type="ECO:0000313" key="8">
    <source>
        <dbReference type="Proteomes" id="UP000565715"/>
    </source>
</evidence>
<name>A0A846XF31_9NOCA</name>
<dbReference type="CDD" id="cd05301">
    <property type="entry name" value="GDH"/>
    <property type="match status" value="1"/>
</dbReference>
<sequence>MGDLVTATDFLVTTPLPDPGMSLLEAAGTVTVAGNGMSHAELAEACASGNYKVVVAQLRDEFDASLLDRAKIAGISNFAVGYNNIDITAATANSIIVGNTPGVLTDATADIAILLMLAVARRCVEADAFVRAGKFHGWEPELLLGHDVSGKTLGLAGFGRIARATARRALAFGMTVVFCPRPPGDREVSDEELGEFAGKVGHISWPELIATSDYLSVHVPLNDQTRHLVDADVLNAMKPSAILINTARGPIVDERALVAALQGGTIAGAGLDVYEDEPRLAPGLAELPNTVLLPHVGSATVPVRAEMARRCAENAIMMVRGEMPPYPVNPEALAG</sequence>
<dbReference type="InterPro" id="IPR036291">
    <property type="entry name" value="NAD(P)-bd_dom_sf"/>
</dbReference>